<proteinExistence type="predicted"/>
<feature type="compositionally biased region" description="Low complexity" evidence="1">
    <location>
        <begin position="781"/>
        <end position="791"/>
    </location>
</feature>
<dbReference type="PANTHER" id="PTHR31011:SF2">
    <property type="entry name" value="PROTEIN STB2-RELATED"/>
    <property type="match status" value="1"/>
</dbReference>
<feature type="region of interest" description="Disordered" evidence="1">
    <location>
        <begin position="169"/>
        <end position="205"/>
    </location>
</feature>
<feature type="compositionally biased region" description="Polar residues" evidence="1">
    <location>
        <begin position="707"/>
        <end position="721"/>
    </location>
</feature>
<accession>A0A409W318</accession>
<organism evidence="3 4">
    <name type="scientific">Gymnopilus dilepis</name>
    <dbReference type="NCBI Taxonomy" id="231916"/>
    <lineage>
        <taxon>Eukaryota</taxon>
        <taxon>Fungi</taxon>
        <taxon>Dikarya</taxon>
        <taxon>Basidiomycota</taxon>
        <taxon>Agaricomycotina</taxon>
        <taxon>Agaricomycetes</taxon>
        <taxon>Agaricomycetidae</taxon>
        <taxon>Agaricales</taxon>
        <taxon>Agaricineae</taxon>
        <taxon>Hymenogastraceae</taxon>
        <taxon>Gymnopilus</taxon>
    </lineage>
</organism>
<comment type="caution">
    <text evidence="3">The sequence shown here is derived from an EMBL/GenBank/DDBJ whole genome shotgun (WGS) entry which is preliminary data.</text>
</comment>
<feature type="region of interest" description="Disordered" evidence="1">
    <location>
        <begin position="1154"/>
        <end position="1174"/>
    </location>
</feature>
<keyword evidence="4" id="KW-1185">Reference proteome</keyword>
<feature type="compositionally biased region" description="Acidic residues" evidence="1">
    <location>
        <begin position="931"/>
        <end position="945"/>
    </location>
</feature>
<feature type="region of interest" description="Disordered" evidence="1">
    <location>
        <begin position="652"/>
        <end position="764"/>
    </location>
</feature>
<feature type="compositionally biased region" description="Basic and acidic residues" evidence="1">
    <location>
        <begin position="596"/>
        <end position="609"/>
    </location>
</feature>
<feature type="compositionally biased region" description="Low complexity" evidence="1">
    <location>
        <begin position="1233"/>
        <end position="1242"/>
    </location>
</feature>
<dbReference type="EMBL" id="NHYE01005433">
    <property type="protein sequence ID" value="PPQ72911.1"/>
    <property type="molecule type" value="Genomic_DNA"/>
</dbReference>
<feature type="compositionally biased region" description="Basic and acidic residues" evidence="1">
    <location>
        <begin position="1218"/>
        <end position="1228"/>
    </location>
</feature>
<dbReference type="PANTHER" id="PTHR31011">
    <property type="entry name" value="PROTEIN STB2-RELATED"/>
    <property type="match status" value="1"/>
</dbReference>
<dbReference type="InterPro" id="IPR059025">
    <property type="entry name" value="STB6_N"/>
</dbReference>
<feature type="region of interest" description="Disordered" evidence="1">
    <location>
        <begin position="396"/>
        <end position="454"/>
    </location>
</feature>
<name>A0A409W318_9AGAR</name>
<feature type="domain" description="STB6-like N-terminal" evidence="2">
    <location>
        <begin position="22"/>
        <end position="130"/>
    </location>
</feature>
<feature type="region of interest" description="Disordered" evidence="1">
    <location>
        <begin position="1203"/>
        <end position="1274"/>
    </location>
</feature>
<protein>
    <recommendedName>
        <fullName evidence="2">STB6-like N-terminal domain-containing protein</fullName>
    </recommendedName>
</protein>
<dbReference type="Proteomes" id="UP000284706">
    <property type="component" value="Unassembled WGS sequence"/>
</dbReference>
<dbReference type="GO" id="GO:0070822">
    <property type="term" value="C:Sin3-type complex"/>
    <property type="evidence" value="ECO:0007669"/>
    <property type="project" value="TreeGrafter"/>
</dbReference>
<feature type="compositionally biased region" description="Basic residues" evidence="1">
    <location>
        <begin position="507"/>
        <end position="517"/>
    </location>
</feature>
<feature type="region of interest" description="Disordered" evidence="1">
    <location>
        <begin position="925"/>
        <end position="945"/>
    </location>
</feature>
<reference evidence="3 4" key="1">
    <citation type="journal article" date="2018" name="Evol. Lett.">
        <title>Horizontal gene cluster transfer increased hallucinogenic mushroom diversity.</title>
        <authorList>
            <person name="Reynolds H.T."/>
            <person name="Vijayakumar V."/>
            <person name="Gluck-Thaler E."/>
            <person name="Korotkin H.B."/>
            <person name="Matheny P.B."/>
            <person name="Slot J.C."/>
        </authorList>
    </citation>
    <scope>NUCLEOTIDE SEQUENCE [LARGE SCALE GENOMIC DNA]</scope>
    <source>
        <strain evidence="3 4">SRW20</strain>
    </source>
</reference>
<dbReference type="OrthoDB" id="19806at2759"/>
<sequence>MHALLLLPHPSPAPPLFRPANQSFAVTGYQLYAVEPWVVRRRHVTLLVVYTGNGAHAITLHAFAPESAAAWDEAVARFRADGAKPKQTQHGVLMVTSLANFRSDYTIVQIPTGDFSQVRDQLYANINLLRIGASGRTALTLEDPSDSTKDRFMSAYHLPESLAFDHLSSSATSPQSIPKPNPPIGLGRPSPDPSRKDDSHPPKVKDRTSFVATVLELVKLIQAGLAIFGLYPTTNCTTVPSDLTFDGLLCDYTVQGIRRWISLVGRPCVGLEQPTERIADPAFVAALLSLILSIRNKLAYMGYGFALPRDPFLYPHAFSLAVNAFLNASVPSHHHHQTFSSPHGSVYIATNASSSSAPLTGAVLTRETVEAINTAYDAKLKSENRKVGRVIKNKLVPGVDSDGAGDGDSREQRKHGMSMTISHESTTNIDRSPSHSQAGIGSTATSPSSMGIGSSGGAQLLSGIGSLASGLRLSGQGGGDGDSGAGALMAPTLDLASFAAFVTAGGHSRRERKRRERKRESQDITAAGGTSAGHAYERERDGVVAGTVKALWSGRVMDAIRMREDAEGLGAFERNKDKWKRDKLRSRSGVVSDGDESSKDRRYEGRSTEEESDMVTHHGAGGGPSFGGMWGGRVRGKLGSWAGLAKRKNQSVDLGNLTSLHSSQKGKQKEEEKDKDANPPTQPSQAVPTIKAPTPQPSRLVIGTGTGSLSRPPNSRRSTMTGGSGPQSPTLPPMAFSLDGDRDADDDDLLSSGQVSPLSDYRPNPFNMFGSTNALSSLGATGTGSAAGSSTNLNAHSTSGMNQQDYERAVAKLLGHGHGHKRPWHHRRVPQTARVASWADPMSAKDLDGEGEEEEEEVHAQATRKWHREQRHVPESEGDDSDASRLGGANVNAGVESLGVRWKRKEKARFHSLLSVMDGEGTLIEEPLGGSEEDGVSFEEEDDWDEEEMERRRRRAGFDPLRRRSFHDLQTFEGIEVLTPERMKIDVDICGQLLTMWRREEHLKNVIACTRLIANALSKTNIALREHYETHQDTLLQVAQSSSVLNAIEHEHTRSLKILQATNTLQYESAQFHVDDLWQAALPPRHKVFALREKVFGAGGRRLPPGVNGAHGPFNRLQWTLDGRKRLVDYLGRTEDEAEEENRIEEALSESGFFVDKSRAPESPGVVQPEEGDVVENPGIKPMWLLRFFTSWGARWSASAAQTAGAALSPPPPVQKSPKLDSAAHGKQEQQLPTPTESSGSPTPRPAEDEKWTFVDGQVVLTPSEKLTDAGKLM</sequence>
<dbReference type="Pfam" id="PF25995">
    <property type="entry name" value="STB6_N"/>
    <property type="match status" value="1"/>
</dbReference>
<evidence type="ECO:0000259" key="2">
    <source>
        <dbReference type="Pfam" id="PF25995"/>
    </source>
</evidence>
<gene>
    <name evidence="3" type="ORF">CVT26_014574</name>
</gene>
<dbReference type="STRING" id="231916.A0A409W318"/>
<feature type="region of interest" description="Disordered" evidence="1">
    <location>
        <begin position="581"/>
        <end position="631"/>
    </location>
</feature>
<feature type="compositionally biased region" description="Basic and acidic residues" evidence="1">
    <location>
        <begin position="667"/>
        <end position="677"/>
    </location>
</feature>
<feature type="region of interest" description="Disordered" evidence="1">
    <location>
        <begin position="843"/>
        <end position="890"/>
    </location>
</feature>
<evidence type="ECO:0000256" key="1">
    <source>
        <dbReference type="SAM" id="MobiDB-lite"/>
    </source>
</evidence>
<feature type="compositionally biased region" description="Gly residues" evidence="1">
    <location>
        <begin position="619"/>
        <end position="631"/>
    </location>
</feature>
<evidence type="ECO:0000313" key="3">
    <source>
        <dbReference type="EMBL" id="PPQ72911.1"/>
    </source>
</evidence>
<feature type="compositionally biased region" description="Polar residues" evidence="1">
    <location>
        <begin position="419"/>
        <end position="445"/>
    </location>
</feature>
<feature type="region of interest" description="Disordered" evidence="1">
    <location>
        <begin position="781"/>
        <end position="800"/>
    </location>
</feature>
<evidence type="ECO:0000313" key="4">
    <source>
        <dbReference type="Proteomes" id="UP000284706"/>
    </source>
</evidence>
<dbReference type="InParanoid" id="A0A409W318"/>
<feature type="compositionally biased region" description="Polar residues" evidence="1">
    <location>
        <begin position="652"/>
        <end position="663"/>
    </location>
</feature>
<dbReference type="AlphaFoldDB" id="A0A409W318"/>
<feature type="region of interest" description="Disordered" evidence="1">
    <location>
        <begin position="504"/>
        <end position="537"/>
    </location>
</feature>
<feature type="compositionally biased region" description="Basic and acidic residues" evidence="1">
    <location>
        <begin position="193"/>
        <end position="205"/>
    </location>
</feature>
<dbReference type="InterPro" id="IPR038919">
    <property type="entry name" value="STB2/STB2"/>
</dbReference>